<protein>
    <submittedName>
        <fullName evidence="1">Uncharacterized protein</fullName>
    </submittedName>
</protein>
<sequence>MARSCACKFDASYSIPSKATRLLTFIKKLLSLQF</sequence>
<dbReference type="AlphaFoldDB" id="A0A834WFV1"/>
<evidence type="ECO:0000313" key="1">
    <source>
        <dbReference type="EMBL" id="KAF7821765.1"/>
    </source>
</evidence>
<keyword evidence="2" id="KW-1185">Reference proteome</keyword>
<reference evidence="1" key="1">
    <citation type="submission" date="2020-09" db="EMBL/GenBank/DDBJ databases">
        <title>Genome-Enabled Discovery of Anthraquinone Biosynthesis in Senna tora.</title>
        <authorList>
            <person name="Kang S.-H."/>
            <person name="Pandey R.P."/>
            <person name="Lee C.-M."/>
            <person name="Sim J.-S."/>
            <person name="Jeong J.-T."/>
            <person name="Choi B.-S."/>
            <person name="Jung M."/>
            <person name="Ginzburg D."/>
            <person name="Zhao K."/>
            <person name="Won S.Y."/>
            <person name="Oh T.-J."/>
            <person name="Yu Y."/>
            <person name="Kim N.-H."/>
            <person name="Lee O.R."/>
            <person name="Lee T.-H."/>
            <person name="Bashyal P."/>
            <person name="Kim T.-S."/>
            <person name="Lee W.-H."/>
            <person name="Kawkins C."/>
            <person name="Kim C.-K."/>
            <person name="Kim J.S."/>
            <person name="Ahn B.O."/>
            <person name="Rhee S.Y."/>
            <person name="Sohng J.K."/>
        </authorList>
    </citation>
    <scope>NUCLEOTIDE SEQUENCE</scope>
    <source>
        <tissue evidence="1">Leaf</tissue>
    </source>
</reference>
<proteinExistence type="predicted"/>
<dbReference type="Proteomes" id="UP000634136">
    <property type="component" value="Unassembled WGS sequence"/>
</dbReference>
<name>A0A834WFV1_9FABA</name>
<evidence type="ECO:0000313" key="2">
    <source>
        <dbReference type="Proteomes" id="UP000634136"/>
    </source>
</evidence>
<gene>
    <name evidence="1" type="ORF">G2W53_027220</name>
</gene>
<accession>A0A834WFV1</accession>
<organism evidence="1 2">
    <name type="scientific">Senna tora</name>
    <dbReference type="NCBI Taxonomy" id="362788"/>
    <lineage>
        <taxon>Eukaryota</taxon>
        <taxon>Viridiplantae</taxon>
        <taxon>Streptophyta</taxon>
        <taxon>Embryophyta</taxon>
        <taxon>Tracheophyta</taxon>
        <taxon>Spermatophyta</taxon>
        <taxon>Magnoliopsida</taxon>
        <taxon>eudicotyledons</taxon>
        <taxon>Gunneridae</taxon>
        <taxon>Pentapetalae</taxon>
        <taxon>rosids</taxon>
        <taxon>fabids</taxon>
        <taxon>Fabales</taxon>
        <taxon>Fabaceae</taxon>
        <taxon>Caesalpinioideae</taxon>
        <taxon>Cassia clade</taxon>
        <taxon>Senna</taxon>
    </lineage>
</organism>
<dbReference type="EMBL" id="JAAIUW010000008">
    <property type="protein sequence ID" value="KAF7821765.1"/>
    <property type="molecule type" value="Genomic_DNA"/>
</dbReference>
<comment type="caution">
    <text evidence="1">The sequence shown here is derived from an EMBL/GenBank/DDBJ whole genome shotgun (WGS) entry which is preliminary data.</text>
</comment>